<proteinExistence type="predicted"/>
<accession>A0A330L0U8</accession>
<keyword evidence="1" id="KW-1133">Transmembrane helix</keyword>
<dbReference type="OrthoDB" id="9759996at2"/>
<name>A0A330L0U8_9BACT</name>
<keyword evidence="1" id="KW-0812">Transmembrane</keyword>
<evidence type="ECO:0000313" key="2">
    <source>
        <dbReference type="EMBL" id="SPP63274.1"/>
    </source>
</evidence>
<dbReference type="InParanoid" id="A0A330L0U8"/>
<dbReference type="InterPro" id="IPR021730">
    <property type="entry name" value="YdbH"/>
</dbReference>
<protein>
    <submittedName>
        <fullName evidence="2">Uncharacterized protein</fullName>
    </submittedName>
</protein>
<dbReference type="AlphaFoldDB" id="A0A330L0U8"/>
<organism evidence="2 3">
    <name type="scientific">Nitrospira lenta</name>
    <dbReference type="NCBI Taxonomy" id="1436998"/>
    <lineage>
        <taxon>Bacteria</taxon>
        <taxon>Pseudomonadati</taxon>
        <taxon>Nitrospirota</taxon>
        <taxon>Nitrospiria</taxon>
        <taxon>Nitrospirales</taxon>
        <taxon>Nitrospiraceae</taxon>
        <taxon>Nitrospira</taxon>
    </lineage>
</organism>
<keyword evidence="3" id="KW-1185">Reference proteome</keyword>
<feature type="transmembrane region" description="Helical" evidence="1">
    <location>
        <begin position="9"/>
        <end position="32"/>
    </location>
</feature>
<dbReference type="EMBL" id="OUNR01000001">
    <property type="protein sequence ID" value="SPP63274.1"/>
    <property type="molecule type" value="Genomic_DNA"/>
</dbReference>
<sequence length="930" mass="98920">MLRYRYQRIVLLALTGLMSVYLLVPLMVSYGVTQWLSRQGYRNVIVQFGYPGWRELSIPVASFQLDLGDEVLMVSVTNVQVEYRLPDLLYGRVSRVVLPYLAIQMLNNHDRSFAGESAVETMSDEGSGSPWNVLTAGDLLRRIPVLPFEEVHLNQVTVFREQATGPLRKVAIQGVVEQRDGELGGRLSFQGRETASYTLSLTGHSATTWAATLVSQRPQAAPILTWQSTAQARDGQVQVEGKLEVNVRELAPFIALAVPIGPELSTVSGRVAVVWTATASSSAALSALRESPESLLQGSFQATVTLPALKGVAKQIAIASSGSFSGSPARLGWTIDPGVLGTATVNMQPRFVPGVVKSLLPSGDQPIRVEQRQPLQGTLYWSESPIRLTVDGPVHVGYGAATGPLVVEVDVARADLVGQDLVSGEGEFHLRGLVPPSLAAGVSVREVRGELWGRVVLKQHVVNGTVHVPSMMTVKQFEQGRVTMSSAIVEVAAPIPVRCTLESGQCAAGPGTLRIGAQGIRSAGYDVTLAEGTVTLQSAESVGSSWTAHGGIDLAGVRVGQLPVVTIPPSAWQVKFAANQAGFKADARGDLPGREGVVTAKVAHSFGGGEGSARVVLGPLQFDAEANRLQKWLPGLPASFDLTAGRITASTDLVWPSGRLKDSTTVAPQPGRITIQAEQVSAAVPGMAIQGINTTLDFDLQGFEQVRSSQPAVVNVAVIQTGVMLSNVSVTADLQWSLSDLWPVLDLKDFQASLFGGSVTSSGLHLDPAAPPHRLVLSLRRLDLAKLLSLEQQKGLQGTGLLNGTIPLAVTANGVSVKDGTVEAEAPGGVIRYQPSSESAALLADADSGMKLVAQALSNFQYTVLKAGVQYAEDGVLQLAAQLEGRNPDMKKSPPIHFNVNVQENVLALLQSLRLVQDIEESLQNKAQRR</sequence>
<keyword evidence="1" id="KW-0472">Membrane</keyword>
<dbReference type="RefSeq" id="WP_121987827.1">
    <property type="nucleotide sequence ID" value="NZ_OUNR01000001.1"/>
</dbReference>
<dbReference type="Pfam" id="PF11739">
    <property type="entry name" value="YdbH-like"/>
    <property type="match status" value="1"/>
</dbReference>
<dbReference type="Proteomes" id="UP000248168">
    <property type="component" value="Unassembled WGS sequence"/>
</dbReference>
<evidence type="ECO:0000256" key="1">
    <source>
        <dbReference type="SAM" id="Phobius"/>
    </source>
</evidence>
<reference evidence="3" key="1">
    <citation type="submission" date="2018-04" db="EMBL/GenBank/DDBJ databases">
        <authorList>
            <person name="Lucker S."/>
            <person name="Sakoula D."/>
        </authorList>
    </citation>
    <scope>NUCLEOTIDE SEQUENCE [LARGE SCALE GENOMIC DNA]</scope>
</reference>
<gene>
    <name evidence="2" type="ORF">NITLEN_10360</name>
</gene>
<evidence type="ECO:0000313" key="3">
    <source>
        <dbReference type="Proteomes" id="UP000248168"/>
    </source>
</evidence>